<feature type="transmembrane region" description="Helical" evidence="1">
    <location>
        <begin position="486"/>
        <end position="506"/>
    </location>
</feature>
<dbReference type="Proteomes" id="UP000196027">
    <property type="component" value="Chromosome"/>
</dbReference>
<feature type="transmembrane region" description="Helical" evidence="1">
    <location>
        <begin position="393"/>
        <end position="419"/>
    </location>
</feature>
<dbReference type="Pfam" id="PF03929">
    <property type="entry name" value="PepSY_TM"/>
    <property type="match status" value="1"/>
</dbReference>
<dbReference type="PANTHER" id="PTHR34219">
    <property type="entry name" value="IRON-REGULATED INNER MEMBRANE PROTEIN-RELATED"/>
    <property type="match status" value="1"/>
</dbReference>
<feature type="transmembrane region" description="Helical" evidence="1">
    <location>
        <begin position="360"/>
        <end position="381"/>
    </location>
</feature>
<keyword evidence="1" id="KW-1133">Transmembrane helix</keyword>
<protein>
    <submittedName>
        <fullName evidence="2">Iron-regulated membrane-like protein</fullName>
    </submittedName>
</protein>
<dbReference type="OrthoDB" id="9776609at2"/>
<accession>A0A1Y0IG61</accession>
<proteinExistence type="predicted"/>
<keyword evidence="1" id="KW-0812">Transmembrane</keyword>
<dbReference type="RefSeq" id="WP_087464155.1">
    <property type="nucleotide sequence ID" value="NZ_CP021425.1"/>
</dbReference>
<dbReference type="PANTHER" id="PTHR34219:SF4">
    <property type="entry name" value="PEPSY DOMAIN-CONTAINING PROTEIN"/>
    <property type="match status" value="1"/>
</dbReference>
<gene>
    <name evidence="2" type="ORF">OLMES_5508</name>
</gene>
<keyword evidence="1" id="KW-0472">Membrane</keyword>
<dbReference type="AlphaFoldDB" id="A0A1Y0IG61"/>
<dbReference type="InterPro" id="IPR005625">
    <property type="entry name" value="PepSY-ass_TM"/>
</dbReference>
<feature type="transmembrane region" description="Helical" evidence="1">
    <location>
        <begin position="21"/>
        <end position="40"/>
    </location>
</feature>
<feature type="transmembrane region" description="Helical" evidence="1">
    <location>
        <begin position="205"/>
        <end position="228"/>
    </location>
</feature>
<evidence type="ECO:0000313" key="2">
    <source>
        <dbReference type="EMBL" id="ARU59488.1"/>
    </source>
</evidence>
<keyword evidence="3" id="KW-1185">Reference proteome</keyword>
<organism evidence="2 3">
    <name type="scientific">Oleiphilus messinensis</name>
    <dbReference type="NCBI Taxonomy" id="141451"/>
    <lineage>
        <taxon>Bacteria</taxon>
        <taxon>Pseudomonadati</taxon>
        <taxon>Pseudomonadota</taxon>
        <taxon>Gammaproteobacteria</taxon>
        <taxon>Oceanospirillales</taxon>
        <taxon>Oleiphilaceae</taxon>
        <taxon>Oleiphilus</taxon>
    </lineage>
</organism>
<dbReference type="KEGG" id="ome:OLMES_5508"/>
<evidence type="ECO:0000256" key="1">
    <source>
        <dbReference type="SAM" id="Phobius"/>
    </source>
</evidence>
<feature type="transmembrane region" description="Helical" evidence="1">
    <location>
        <begin position="425"/>
        <end position="445"/>
    </location>
</feature>
<feature type="transmembrane region" description="Helical" evidence="1">
    <location>
        <begin position="452"/>
        <end position="474"/>
    </location>
</feature>
<feature type="transmembrane region" description="Helical" evidence="1">
    <location>
        <begin position="157"/>
        <end position="184"/>
    </location>
</feature>
<name>A0A1Y0IG61_9GAMM</name>
<dbReference type="EMBL" id="CP021425">
    <property type="protein sequence ID" value="ARU59488.1"/>
    <property type="molecule type" value="Genomic_DNA"/>
</dbReference>
<evidence type="ECO:0000313" key="3">
    <source>
        <dbReference type="Proteomes" id="UP000196027"/>
    </source>
</evidence>
<reference evidence="2 3" key="1">
    <citation type="submission" date="2017-05" db="EMBL/GenBank/DDBJ databases">
        <title>Genomic insights into alkan degradation activity of Oleiphilus messinensis.</title>
        <authorList>
            <person name="Kozyavkin S.A."/>
            <person name="Slesarev A.I."/>
            <person name="Golyshin P.N."/>
            <person name="Korzhenkov A."/>
            <person name="Golyshina O.N."/>
            <person name="Toshchakov S.V."/>
        </authorList>
    </citation>
    <scope>NUCLEOTIDE SEQUENCE [LARGE SCALE GENOMIC DNA]</scope>
    <source>
        <strain evidence="2 3">ME102</strain>
    </source>
</reference>
<sequence length="531" mass="57831">MIKTSKTQTMRILSVHGWSGVLLGLALYIVVFTGAIAVFAHDIALWGVSGTPVQKPLSQNLDAHVRNLAQQVPDAYLEELTLFYNPAGQIIAFFHTHKENDNGQMGDYGTRFVFDPISGVVLQQHEGFRDDLPEDPYSALDRFLVQLHINLHAPDPWGLYLTGILGLVLLAAAATGFILHRHLLKDMFLPPRRSSLGLNARDKHNLAATWGLPFSIILAVTGAFYSFAISLGLPVIAMSAFGGDQEKVIETLVGIPEAENPQTATLTNLDHVIANATERYGVAPDFASIHHLSRADSKIILFHFPAGGTLTPTQYQYSGATGEFLGIKPQIGTVESVGNTTVGVIAALHFGHFAGWISRVIWLALGLSVCYVTITGIQLWVQRRALNPLWQRLGRTVIVVGYGLPIAIAASALGFFIGLPLEKSTAAVTNSFVYTCVLLCLLGVVIQNADRLLGLFRGLLGSTLLILPLTRMALSDVYWADLYGTANNTVMVLDIVLMLAGGWYVYQATRIFFEQNKSSWASTEMSGEVTE</sequence>